<proteinExistence type="predicted"/>
<evidence type="ECO:0000313" key="2">
    <source>
        <dbReference type="EMBL" id="GAW26415.1"/>
    </source>
</evidence>
<accession>A0A1S8A916</accession>
<feature type="compositionally biased region" description="Basic and acidic residues" evidence="1">
    <location>
        <begin position="46"/>
        <end position="55"/>
    </location>
</feature>
<dbReference type="AlphaFoldDB" id="A0A1S8A916"/>
<evidence type="ECO:0000313" key="3">
    <source>
        <dbReference type="Proteomes" id="UP000054516"/>
    </source>
</evidence>
<name>A0A1S8A916_ROSNE</name>
<keyword evidence="3" id="KW-1185">Reference proteome</keyword>
<organism evidence="2">
    <name type="scientific">Rosellinia necatrix</name>
    <name type="common">White root-rot fungus</name>
    <dbReference type="NCBI Taxonomy" id="77044"/>
    <lineage>
        <taxon>Eukaryota</taxon>
        <taxon>Fungi</taxon>
        <taxon>Dikarya</taxon>
        <taxon>Ascomycota</taxon>
        <taxon>Pezizomycotina</taxon>
        <taxon>Sordariomycetes</taxon>
        <taxon>Xylariomycetidae</taxon>
        <taxon>Xylariales</taxon>
        <taxon>Xylariaceae</taxon>
        <taxon>Rosellinia</taxon>
    </lineage>
</organism>
<sequence>MLADLSKLAPTLTSFAPYRMATVDEWVREGEWASGLGARGACGPSPKDRRAFAPE</sequence>
<evidence type="ECO:0000256" key="1">
    <source>
        <dbReference type="SAM" id="MobiDB-lite"/>
    </source>
</evidence>
<gene>
    <name evidence="2" type="ORF">SAMD00023353_3100250</name>
</gene>
<feature type="region of interest" description="Disordered" evidence="1">
    <location>
        <begin position="36"/>
        <end position="55"/>
    </location>
</feature>
<dbReference type="Proteomes" id="UP000054516">
    <property type="component" value="Unassembled WGS sequence"/>
</dbReference>
<dbReference type="EMBL" id="DF977476">
    <property type="protein sequence ID" value="GAW26415.1"/>
    <property type="molecule type" value="Genomic_DNA"/>
</dbReference>
<protein>
    <submittedName>
        <fullName evidence="2">Uncharacterized protein</fullName>
    </submittedName>
</protein>
<reference evidence="2" key="1">
    <citation type="submission" date="2016-03" db="EMBL/GenBank/DDBJ databases">
        <title>Draft genome sequence of Rosellinia necatrix.</title>
        <authorList>
            <person name="Kanematsu S."/>
        </authorList>
    </citation>
    <scope>NUCLEOTIDE SEQUENCE [LARGE SCALE GENOMIC DNA]</scope>
    <source>
        <strain evidence="2">W97</strain>
    </source>
</reference>